<name>A0A5E7RP06_PSEFL</name>
<proteinExistence type="predicted"/>
<evidence type="ECO:0000313" key="3">
    <source>
        <dbReference type="Proteomes" id="UP000326452"/>
    </source>
</evidence>
<accession>A0A5E7RP06</accession>
<dbReference type="CDD" id="cd14729">
    <property type="entry name" value="RtxA-like"/>
    <property type="match status" value="2"/>
</dbReference>
<dbReference type="OrthoDB" id="5653126at2"/>
<gene>
    <name evidence="2" type="ORF">PS941_00329</name>
</gene>
<protein>
    <recommendedName>
        <fullName evidence="1">Dermonecrotic toxin N-terminal domain-containing protein</fullName>
    </recommendedName>
</protein>
<dbReference type="SUPFAM" id="SSF159501">
    <property type="entry name" value="EreA/ChaN-like"/>
    <property type="match status" value="2"/>
</dbReference>
<dbReference type="EMBL" id="CABVJC010000001">
    <property type="protein sequence ID" value="VVP76161.1"/>
    <property type="molecule type" value="Genomic_DNA"/>
</dbReference>
<feature type="domain" description="Dermonecrotic toxin N-terminal" evidence="1">
    <location>
        <begin position="698"/>
        <end position="914"/>
    </location>
</feature>
<sequence>MSTSTVATPAEISNDLNQIGHHLFNIETPLLPEHSPTAEQAYLKRLNEQLKTYRQNFLQRSRELYQALETTDLHSEEGKKLIATLKIKLDTQLINMDLRDLIDDKPARTFLKNDAGSTAIGHEARQAVKDRLLPPEAGVLLEKTALGPMLRPAMYALQFSYQDVTVELAGAFVITEKDSHRVSDLLTDQSVGYVVLFTPARGVEYFDSLADLDTQLLEYFKQSTGSGEFMRMLPTRYHHVGAAGIWPLQLSPIDSKPLFEHTCDVLIDKRTQDIERALSFDDNPQQDATRLLTALDRAIAGALPDLAQRLELKAQTLFERHLRNSAPGWYRSASTTKQTELAQLTGNYHQARQKLLDLMGPVASLMTLARQQWLERLSDDLEIDDLEPQNLQISTQRRVTGFGVFKHQRNLLDLSLRGPHTGDELSGSEFLSYTTLTYNDAPLPESYSDVTPAWLVEQALSLQPRIDFNHLQKAMQARPVIRPAIEHMLDQRILALAYSAVLQGHLLESDLQLIRDLRSGSHSRLRASTLSVHGAQLQDLWVLRQSNSTGAITRVLLCTPQAPRERQFQAFASELECQTHILGWASHSDDADSMAGYLISRAPMRFRQNLHKVLSGLSLKPEDHEYKKVTFENTGNHVVCLRAMADHVLATRLDDYDFSTPAWYRSATAANRRKLSTLTEEAEGALQAFDKHELSDSRFPTFEAFLHEQAKKSLNRVLNRPANDVDPDTVWAYSPLSMVRSSTPEPQNYTQLYRDGYADGVGFLDEKFSRSARFKGPPDVDISNLTAQNVARSVTGVWIGDQYTTKVKNDLQSPASRGYDFRRNTTLAITQLQMKSAALECRLQGHIASSDLAWLEQSIDSMGDASKQRQTRYPIHRLMVDGEWVLDNWLFSHEKNPVLLYTPGAPDGVGFREARLFNYLLKQQDGMVEYLTRRVGVQSQTKIRNYLETAKNKLPKDLDRTTSSTACYDSTHAVVPVSDLRQGLYNMKLQRKIDDVKATTKSRAEMISGLAWMCVEWFTAIATAPFPLLSLSTGLLLAFKDAMLALNAYRHGENSEALKHFLGYLFNSTGALLTDLRPALRSLNPVNRRLRLSAGSVDSTSTSTTSVDTIGSTVSTGSVRKEQARVMTLVNQLEPNPLTSDMRPVVYRGQSLWASNKTDAIGRYLLHRRDPETGRFLSTAILAEPNSDGVMVRSGISGGAPKYEQVHETPGPHKDYGMPPKYRDRIETMMNPQTREDILMRSQDYVGDSPQLAIVGVIEQLASTRKVYLEKVEQLTRDAGLHFAGMRLPARGSVPVVEPGTTFPQLIASDTFAGKNLVIGALPESTASKQTLITHMDALVDSGFKRIYVEYLPGDVFHLKLEKFNKGKSWRHIKRHLKAVDKALGHGPDAPFSYVALVRTAREKGLKVKALDASTSYKVDSALVLADVSPLTPRGNEIRNFYSSKNLAADIADAPEERWIVMTDQTRMNTFESTPGLADLHDAVAIRIEDLAPGQPARIGVDTPGNIAGDTAAKGDYHVALPTSHKIRQTLLQSPETAGPSTSHFSEFDVPTSMRDDIVQMRRERYSLDPRYRPPGKAQGEAYDAFMASRARLEKVARDAFTDFTPPPAVTLPQVVDDSNFTVFSKQMADDGLNLLIGEGHAHVSSKALLKAYMKGLKKAGYKTLYMEHLMTDLHQVDLDLFVRTQRMPERLKTFLREQDSGHMPFYIGNDTYTEVVQAAAKYEIRIRALDCTASYHLKGLNDPDLSRNEMFSYFATQVIEADQLANGPHKWVALIGSAHTNYNLGVPGLAETLGAVGVHVRDTAPELARGIRRGVWEVTEPGSSPATRALRADFTMEVAVPGTSRPGPVVSPDRSKLTKSGHFLIERPSTAETRLVHKSNTGDIVTTPIQVDDKGLFYIDRWGKKDLRFKYLQKLIDMLEEDKNLTAVG</sequence>
<reference evidence="2 3" key="1">
    <citation type="submission" date="2019-09" db="EMBL/GenBank/DDBJ databases">
        <authorList>
            <person name="Chandra G."/>
            <person name="Truman W A."/>
        </authorList>
    </citation>
    <scope>NUCLEOTIDE SEQUENCE [LARGE SCALE GENOMIC DNA]</scope>
    <source>
        <strain evidence="2">PS941</strain>
    </source>
</reference>
<evidence type="ECO:0000259" key="1">
    <source>
        <dbReference type="Pfam" id="PF20178"/>
    </source>
</evidence>
<dbReference type="InterPro" id="IPR046673">
    <property type="entry name" value="ToxA_N"/>
</dbReference>
<dbReference type="Gene3D" id="3.40.50.11550">
    <property type="match status" value="2"/>
</dbReference>
<organism evidence="2 3">
    <name type="scientific">Pseudomonas fluorescens</name>
    <dbReference type="NCBI Taxonomy" id="294"/>
    <lineage>
        <taxon>Bacteria</taxon>
        <taxon>Pseudomonadati</taxon>
        <taxon>Pseudomonadota</taxon>
        <taxon>Gammaproteobacteria</taxon>
        <taxon>Pseudomonadales</taxon>
        <taxon>Pseudomonadaceae</taxon>
        <taxon>Pseudomonas</taxon>
    </lineage>
</organism>
<dbReference type="Pfam" id="PF20178">
    <property type="entry name" value="ToxA_N"/>
    <property type="match status" value="2"/>
</dbReference>
<evidence type="ECO:0000313" key="2">
    <source>
        <dbReference type="EMBL" id="VVP76161.1"/>
    </source>
</evidence>
<feature type="domain" description="Dermonecrotic toxin N-terminal" evidence="1">
    <location>
        <begin position="372"/>
        <end position="582"/>
    </location>
</feature>
<dbReference type="Proteomes" id="UP000326452">
    <property type="component" value="Unassembled WGS sequence"/>
</dbReference>